<dbReference type="PANTHER" id="PTHR23416">
    <property type="entry name" value="SIALIC ACID SYNTHASE-RELATED"/>
    <property type="match status" value="1"/>
</dbReference>
<evidence type="ECO:0000256" key="1">
    <source>
        <dbReference type="ARBA" id="ARBA00022679"/>
    </source>
</evidence>
<dbReference type="EMBL" id="SOBH01000003">
    <property type="protein sequence ID" value="TDT73644.1"/>
    <property type="molecule type" value="Genomic_DNA"/>
</dbReference>
<dbReference type="CDD" id="cd04647">
    <property type="entry name" value="LbH_MAT_like"/>
    <property type="match status" value="1"/>
</dbReference>
<dbReference type="SUPFAM" id="SSF51161">
    <property type="entry name" value="Trimeric LpxA-like enzymes"/>
    <property type="match status" value="1"/>
</dbReference>
<sequence>MAPDTALPSACLAHKPPLTSRRRISRFLLSVLDPRAYLHGFKLLNHYNQTHVIPRRSLKMGAGAAISPTCQFANPDRIQLGARAHLGAGCYLWAGPRSGRIEIGDDLLLGPNVIITAANYRFRDGGPVSDQAMDEATVRIANDVWIGAGVIVLPGAEIGAGAIIAAGSVVRGKVGDGEIFAGVPARKVGQR</sequence>
<evidence type="ECO:0000313" key="4">
    <source>
        <dbReference type="EMBL" id="TDT73644.1"/>
    </source>
</evidence>
<gene>
    <name evidence="4" type="ORF">BDE40_2418</name>
</gene>
<protein>
    <submittedName>
        <fullName evidence="4">Acetyltransferase-like isoleucine patch superfamily enzyme</fullName>
    </submittedName>
</protein>
<name>A0A4R7LEG9_9RHOB</name>
<dbReference type="InterPro" id="IPR011004">
    <property type="entry name" value="Trimer_LpxA-like_sf"/>
</dbReference>
<evidence type="ECO:0000256" key="3">
    <source>
        <dbReference type="ARBA" id="ARBA00023315"/>
    </source>
</evidence>
<dbReference type="PROSITE" id="PS00101">
    <property type="entry name" value="HEXAPEP_TRANSFERASES"/>
    <property type="match status" value="1"/>
</dbReference>
<dbReference type="Pfam" id="PF00132">
    <property type="entry name" value="Hexapep"/>
    <property type="match status" value="1"/>
</dbReference>
<dbReference type="RefSeq" id="WP_246030441.1">
    <property type="nucleotide sequence ID" value="NZ_SOBH01000003.1"/>
</dbReference>
<dbReference type="AlphaFoldDB" id="A0A4R7LEG9"/>
<accession>A0A4R7LEG9</accession>
<dbReference type="InterPro" id="IPR018357">
    <property type="entry name" value="Hexapep_transf_CS"/>
</dbReference>
<keyword evidence="3" id="KW-0012">Acyltransferase</keyword>
<organism evidence="4 5">
    <name type="scientific">Litoreibacter halocynthiae</name>
    <dbReference type="NCBI Taxonomy" id="1242689"/>
    <lineage>
        <taxon>Bacteria</taxon>
        <taxon>Pseudomonadati</taxon>
        <taxon>Pseudomonadota</taxon>
        <taxon>Alphaproteobacteria</taxon>
        <taxon>Rhodobacterales</taxon>
        <taxon>Roseobacteraceae</taxon>
        <taxon>Litoreibacter</taxon>
    </lineage>
</organism>
<dbReference type="InterPro" id="IPR051159">
    <property type="entry name" value="Hexapeptide_acetyltransf"/>
</dbReference>
<comment type="caution">
    <text evidence="4">The sequence shown here is derived from an EMBL/GenBank/DDBJ whole genome shotgun (WGS) entry which is preliminary data.</text>
</comment>
<keyword evidence="1 4" id="KW-0808">Transferase</keyword>
<proteinExistence type="predicted"/>
<dbReference type="Proteomes" id="UP000294563">
    <property type="component" value="Unassembled WGS sequence"/>
</dbReference>
<evidence type="ECO:0000313" key="5">
    <source>
        <dbReference type="Proteomes" id="UP000294563"/>
    </source>
</evidence>
<reference evidence="4 5" key="1">
    <citation type="submission" date="2019-03" db="EMBL/GenBank/DDBJ databases">
        <title>Genomic Encyclopedia of Archaeal and Bacterial Type Strains, Phase II (KMG-II): from individual species to whole genera.</title>
        <authorList>
            <person name="Goeker M."/>
        </authorList>
    </citation>
    <scope>NUCLEOTIDE SEQUENCE [LARGE SCALE GENOMIC DNA]</scope>
    <source>
        <strain evidence="4 5">DSM 29467</strain>
    </source>
</reference>
<keyword evidence="2" id="KW-0677">Repeat</keyword>
<evidence type="ECO:0000256" key="2">
    <source>
        <dbReference type="ARBA" id="ARBA00022737"/>
    </source>
</evidence>
<keyword evidence="5" id="KW-1185">Reference proteome</keyword>
<dbReference type="GO" id="GO:0016746">
    <property type="term" value="F:acyltransferase activity"/>
    <property type="evidence" value="ECO:0007669"/>
    <property type="project" value="UniProtKB-KW"/>
</dbReference>
<dbReference type="Gene3D" id="2.160.10.10">
    <property type="entry name" value="Hexapeptide repeat proteins"/>
    <property type="match status" value="1"/>
</dbReference>
<dbReference type="InterPro" id="IPR001451">
    <property type="entry name" value="Hexapep"/>
</dbReference>